<accession>A0A6P8IKL5</accession>
<dbReference type="GO" id="GO:0007165">
    <property type="term" value="P:signal transduction"/>
    <property type="evidence" value="ECO:0007669"/>
    <property type="project" value="InterPro"/>
</dbReference>
<evidence type="ECO:0000256" key="4">
    <source>
        <dbReference type="ARBA" id="ARBA00023054"/>
    </source>
</evidence>
<keyword evidence="4" id="KW-0175">Coiled coil</keyword>
<dbReference type="RefSeq" id="XP_031567297.1">
    <property type="nucleotide sequence ID" value="XM_031711437.1"/>
</dbReference>
<dbReference type="KEGG" id="aten:116302207"/>
<protein>
    <submittedName>
        <fullName evidence="7">G kinase-anchoring protein 1-like</fullName>
    </submittedName>
</protein>
<dbReference type="FunCoup" id="A0A6P8IKL5">
    <property type="interactions" value="643"/>
</dbReference>
<keyword evidence="3" id="KW-0333">Golgi apparatus</keyword>
<name>A0A6P8IKL5_ACTTE</name>
<evidence type="ECO:0000256" key="5">
    <source>
        <dbReference type="SAM" id="MobiDB-lite"/>
    </source>
</evidence>
<comment type="subcellular location">
    <subcellularLocation>
        <location evidence="1">Golgi apparatus</location>
    </subcellularLocation>
</comment>
<feature type="compositionally biased region" description="Basic residues" evidence="5">
    <location>
        <begin position="350"/>
        <end position="362"/>
    </location>
</feature>
<feature type="compositionally biased region" description="Basic residues" evidence="5">
    <location>
        <begin position="54"/>
        <end position="67"/>
    </location>
</feature>
<gene>
    <name evidence="7" type="primary">LOC116302207</name>
</gene>
<feature type="compositionally biased region" description="Polar residues" evidence="5">
    <location>
        <begin position="128"/>
        <end position="138"/>
    </location>
</feature>
<feature type="region of interest" description="Disordered" evidence="5">
    <location>
        <begin position="335"/>
        <end position="362"/>
    </location>
</feature>
<dbReference type="PRINTS" id="PR02083">
    <property type="entry name" value="GKINASEAP1"/>
</dbReference>
<feature type="compositionally biased region" description="Basic and acidic residues" evidence="5">
    <location>
        <begin position="222"/>
        <end position="237"/>
    </location>
</feature>
<dbReference type="PANTHER" id="PTHR14899">
    <property type="entry name" value="G KINASE ANCHORING PROTEIN 1"/>
    <property type="match status" value="1"/>
</dbReference>
<evidence type="ECO:0000313" key="7">
    <source>
        <dbReference type="RefSeq" id="XP_031567297.1"/>
    </source>
</evidence>
<sequence>MAKKANPLTDLPTACRFAVLKISDDSEEEETKPFDKKGAKNTSSSNTVSSGGAAKKKRNKKKRHNRSKNSQGNDIDTVASSDSMQVTKNDEENGWEVWQNKDEQFVMDQFQKDLQAALEESKSVIGPSPSQQAGNDLSSNKKKKKEKTISLDEFISGNLDDDTRNPVEANGNLSAFTEDLPSSMFGLDDFQMQDSHSTSVTFVTSVSNEKLPKSKSKKKTHDKTEDVESGSKSEAKKIIPATQEESMKAEMVHVQEELSKKDETVTKLQKTIEKQKIWISDLQKELIQVKKRNKQLCHILAQGEMKEKADLLMQIEELNEFREQVVELHAELEQERSKSSALRQEMIKHQGSHSRARHSSTS</sequence>
<dbReference type="GO" id="GO:0005794">
    <property type="term" value="C:Golgi apparatus"/>
    <property type="evidence" value="ECO:0007669"/>
    <property type="project" value="UniProtKB-SubCell"/>
</dbReference>
<proteinExistence type="inferred from homology"/>
<dbReference type="GeneID" id="116302207"/>
<dbReference type="InterPro" id="IPR026109">
    <property type="entry name" value="GKAP1"/>
</dbReference>
<organism evidence="6 7">
    <name type="scientific">Actinia tenebrosa</name>
    <name type="common">Australian red waratah sea anemone</name>
    <dbReference type="NCBI Taxonomy" id="6105"/>
    <lineage>
        <taxon>Eukaryota</taxon>
        <taxon>Metazoa</taxon>
        <taxon>Cnidaria</taxon>
        <taxon>Anthozoa</taxon>
        <taxon>Hexacorallia</taxon>
        <taxon>Actiniaria</taxon>
        <taxon>Actiniidae</taxon>
        <taxon>Actinia</taxon>
    </lineage>
</organism>
<dbReference type="InParanoid" id="A0A6P8IKL5"/>
<feature type="region of interest" description="Disordered" evidence="5">
    <location>
        <begin position="203"/>
        <end position="245"/>
    </location>
</feature>
<feature type="region of interest" description="Disordered" evidence="5">
    <location>
        <begin position="118"/>
        <end position="148"/>
    </location>
</feature>
<feature type="region of interest" description="Disordered" evidence="5">
    <location>
        <begin position="22"/>
        <end position="100"/>
    </location>
</feature>
<evidence type="ECO:0000256" key="2">
    <source>
        <dbReference type="ARBA" id="ARBA00006662"/>
    </source>
</evidence>
<reference evidence="7" key="1">
    <citation type="submission" date="2025-08" db="UniProtKB">
        <authorList>
            <consortium name="RefSeq"/>
        </authorList>
    </citation>
    <scope>IDENTIFICATION</scope>
    <source>
        <tissue evidence="7">Tentacle</tissue>
    </source>
</reference>
<comment type="similarity">
    <text evidence="2">Belongs to the GKAP1 family.</text>
</comment>
<dbReference type="PANTHER" id="PTHR14899:SF0">
    <property type="entry name" value="G KINASE-ANCHORING PROTEIN 1"/>
    <property type="match status" value="1"/>
</dbReference>
<dbReference type="AlphaFoldDB" id="A0A6P8IKL5"/>
<feature type="compositionally biased region" description="Polar residues" evidence="5">
    <location>
        <begin position="71"/>
        <end position="87"/>
    </location>
</feature>
<feature type="compositionally biased region" description="Low complexity" evidence="5">
    <location>
        <begin position="41"/>
        <end position="53"/>
    </location>
</feature>
<dbReference type="Proteomes" id="UP000515163">
    <property type="component" value="Unplaced"/>
</dbReference>
<keyword evidence="6" id="KW-1185">Reference proteome</keyword>
<evidence type="ECO:0000256" key="1">
    <source>
        <dbReference type="ARBA" id="ARBA00004555"/>
    </source>
</evidence>
<evidence type="ECO:0000256" key="3">
    <source>
        <dbReference type="ARBA" id="ARBA00023034"/>
    </source>
</evidence>
<dbReference type="OrthoDB" id="5864420at2759"/>
<evidence type="ECO:0000313" key="6">
    <source>
        <dbReference type="Proteomes" id="UP000515163"/>
    </source>
</evidence>